<dbReference type="SUPFAM" id="SSF158442">
    <property type="entry name" value="DsbB-like"/>
    <property type="match status" value="1"/>
</dbReference>
<reference evidence="8" key="1">
    <citation type="submission" date="2017-06" db="EMBL/GenBank/DDBJ databases">
        <title>Herbaspirillum phytohormonus sp. nov., isolated from the root nodule of Robinia pseudoacacia in lead-zinc mine.</title>
        <authorList>
            <person name="Fan M."/>
            <person name="Lin Y."/>
        </authorList>
    </citation>
    <scope>NUCLEOTIDE SEQUENCE [LARGE SCALE GENOMIC DNA]</scope>
    <source>
        <strain evidence="8">SC-089</strain>
    </source>
</reference>
<sequence length="161" mass="17662">MNQPSSKLLHGIALLSILAVCAALVSQHVFGMRPCAWCVMQRLIYLAIAVCCWLGLLLRRWRPAETLATVAAAALGICGVMSAWYQYSVASNMFSCDRTFADKFMVGLGLDAHLPWLFGIFASCADARVKVLGVEYAIWSLILFVLLTLAALRALARPRRA</sequence>
<evidence type="ECO:0000256" key="4">
    <source>
        <dbReference type="ARBA" id="ARBA00022989"/>
    </source>
</evidence>
<evidence type="ECO:0000256" key="3">
    <source>
        <dbReference type="ARBA" id="ARBA00022692"/>
    </source>
</evidence>
<gene>
    <name evidence="7" type="ORF">CEY11_01775</name>
</gene>
<evidence type="ECO:0000256" key="6">
    <source>
        <dbReference type="SAM" id="Phobius"/>
    </source>
</evidence>
<dbReference type="InterPro" id="IPR023380">
    <property type="entry name" value="DsbB-like_sf"/>
</dbReference>
<evidence type="ECO:0000256" key="2">
    <source>
        <dbReference type="ARBA" id="ARBA00022475"/>
    </source>
</evidence>
<dbReference type="PANTHER" id="PTHR36570">
    <property type="entry name" value="DISULFIDE BOND FORMATION PROTEIN B"/>
    <property type="match status" value="1"/>
</dbReference>
<dbReference type="GO" id="GO:0005886">
    <property type="term" value="C:plasma membrane"/>
    <property type="evidence" value="ECO:0007669"/>
    <property type="project" value="UniProtKB-SubCell"/>
</dbReference>
<evidence type="ECO:0000256" key="5">
    <source>
        <dbReference type="ARBA" id="ARBA00023136"/>
    </source>
</evidence>
<keyword evidence="8" id="KW-1185">Reference proteome</keyword>
<feature type="transmembrane region" description="Helical" evidence="6">
    <location>
        <begin position="136"/>
        <end position="156"/>
    </location>
</feature>
<dbReference type="Pfam" id="PF02600">
    <property type="entry name" value="DsbB"/>
    <property type="match status" value="1"/>
</dbReference>
<dbReference type="Gene3D" id="1.20.1550.10">
    <property type="entry name" value="DsbB-like"/>
    <property type="match status" value="1"/>
</dbReference>
<dbReference type="GO" id="GO:0006457">
    <property type="term" value="P:protein folding"/>
    <property type="evidence" value="ECO:0007669"/>
    <property type="project" value="InterPro"/>
</dbReference>
<evidence type="ECO:0000256" key="1">
    <source>
        <dbReference type="ARBA" id="ARBA00004651"/>
    </source>
</evidence>
<dbReference type="InterPro" id="IPR003752">
    <property type="entry name" value="DiS_bond_form_DsbB/BdbC"/>
</dbReference>
<dbReference type="OrthoDB" id="3711263at2"/>
<dbReference type="InterPro" id="IPR050183">
    <property type="entry name" value="DsbB"/>
</dbReference>
<dbReference type="GO" id="GO:0015035">
    <property type="term" value="F:protein-disulfide reductase activity"/>
    <property type="evidence" value="ECO:0007669"/>
    <property type="project" value="InterPro"/>
</dbReference>
<dbReference type="AlphaFoldDB" id="A0A225N390"/>
<organism evidence="7 8">
    <name type="scientific">Candidimonas nitroreducens</name>
    <dbReference type="NCBI Taxonomy" id="683354"/>
    <lineage>
        <taxon>Bacteria</taxon>
        <taxon>Pseudomonadati</taxon>
        <taxon>Pseudomonadota</taxon>
        <taxon>Betaproteobacteria</taxon>
        <taxon>Burkholderiales</taxon>
        <taxon>Alcaligenaceae</taxon>
        <taxon>Candidimonas</taxon>
    </lineage>
</organism>
<accession>A0A225N390</accession>
<comment type="subcellular location">
    <subcellularLocation>
        <location evidence="1">Cell membrane</location>
        <topology evidence="1">Multi-pass membrane protein</topology>
    </subcellularLocation>
</comment>
<dbReference type="EMBL" id="NJIH01000002">
    <property type="protein sequence ID" value="OWT65499.1"/>
    <property type="molecule type" value="Genomic_DNA"/>
</dbReference>
<dbReference type="Proteomes" id="UP000214603">
    <property type="component" value="Unassembled WGS sequence"/>
</dbReference>
<keyword evidence="5 6" id="KW-0472">Membrane</keyword>
<keyword evidence="3 6" id="KW-0812">Transmembrane</keyword>
<comment type="caution">
    <text evidence="7">The sequence shown here is derived from an EMBL/GenBank/DDBJ whole genome shotgun (WGS) entry which is preliminary data.</text>
</comment>
<dbReference type="PANTHER" id="PTHR36570:SF3">
    <property type="entry name" value="DISULFIDE BOND FORMATION PROTEIN B"/>
    <property type="match status" value="1"/>
</dbReference>
<feature type="transmembrane region" description="Helical" evidence="6">
    <location>
        <begin position="39"/>
        <end position="58"/>
    </location>
</feature>
<feature type="transmembrane region" description="Helical" evidence="6">
    <location>
        <begin position="67"/>
        <end position="85"/>
    </location>
</feature>
<protein>
    <submittedName>
        <fullName evidence="7">Disulfide bond formation protein B</fullName>
    </submittedName>
</protein>
<dbReference type="RefSeq" id="WP_088601649.1">
    <property type="nucleotide sequence ID" value="NZ_NJIH01000002.1"/>
</dbReference>
<evidence type="ECO:0000313" key="8">
    <source>
        <dbReference type="Proteomes" id="UP000214603"/>
    </source>
</evidence>
<keyword evidence="4 6" id="KW-1133">Transmembrane helix</keyword>
<proteinExistence type="predicted"/>
<evidence type="ECO:0000313" key="7">
    <source>
        <dbReference type="EMBL" id="OWT65499.1"/>
    </source>
</evidence>
<keyword evidence="2" id="KW-1003">Cell membrane</keyword>
<name>A0A225N390_9BURK</name>